<dbReference type="EMBL" id="ML180127">
    <property type="protein sequence ID" value="THU78820.1"/>
    <property type="molecule type" value="Genomic_DNA"/>
</dbReference>
<proteinExistence type="predicted"/>
<reference evidence="2 3" key="1">
    <citation type="journal article" date="2019" name="Nat. Ecol. Evol.">
        <title>Megaphylogeny resolves global patterns of mushroom evolution.</title>
        <authorList>
            <person name="Varga T."/>
            <person name="Krizsan K."/>
            <person name="Foldi C."/>
            <person name="Dima B."/>
            <person name="Sanchez-Garcia M."/>
            <person name="Sanchez-Ramirez S."/>
            <person name="Szollosi G.J."/>
            <person name="Szarkandi J.G."/>
            <person name="Papp V."/>
            <person name="Albert L."/>
            <person name="Andreopoulos W."/>
            <person name="Angelini C."/>
            <person name="Antonin V."/>
            <person name="Barry K.W."/>
            <person name="Bougher N.L."/>
            <person name="Buchanan P."/>
            <person name="Buyck B."/>
            <person name="Bense V."/>
            <person name="Catcheside P."/>
            <person name="Chovatia M."/>
            <person name="Cooper J."/>
            <person name="Damon W."/>
            <person name="Desjardin D."/>
            <person name="Finy P."/>
            <person name="Geml J."/>
            <person name="Haridas S."/>
            <person name="Hughes K."/>
            <person name="Justo A."/>
            <person name="Karasinski D."/>
            <person name="Kautmanova I."/>
            <person name="Kiss B."/>
            <person name="Kocsube S."/>
            <person name="Kotiranta H."/>
            <person name="LaButti K.M."/>
            <person name="Lechner B.E."/>
            <person name="Liimatainen K."/>
            <person name="Lipzen A."/>
            <person name="Lukacs Z."/>
            <person name="Mihaltcheva S."/>
            <person name="Morgado L.N."/>
            <person name="Niskanen T."/>
            <person name="Noordeloos M.E."/>
            <person name="Ohm R.A."/>
            <person name="Ortiz-Santana B."/>
            <person name="Ovrebo C."/>
            <person name="Racz N."/>
            <person name="Riley R."/>
            <person name="Savchenko A."/>
            <person name="Shiryaev A."/>
            <person name="Soop K."/>
            <person name="Spirin V."/>
            <person name="Szebenyi C."/>
            <person name="Tomsovsky M."/>
            <person name="Tulloss R.E."/>
            <person name="Uehling J."/>
            <person name="Grigoriev I.V."/>
            <person name="Vagvolgyi C."/>
            <person name="Papp T."/>
            <person name="Martin F.M."/>
            <person name="Miettinen O."/>
            <person name="Hibbett D.S."/>
            <person name="Nagy L.G."/>
        </authorList>
    </citation>
    <scope>NUCLEOTIDE SEQUENCE [LARGE SCALE GENOMIC DNA]</scope>
    <source>
        <strain evidence="2 3">CBS 962.96</strain>
    </source>
</reference>
<gene>
    <name evidence="2" type="ORF">K435DRAFT_811222</name>
</gene>
<evidence type="ECO:0000313" key="3">
    <source>
        <dbReference type="Proteomes" id="UP000297245"/>
    </source>
</evidence>
<organism evidence="2 3">
    <name type="scientific">Dendrothele bispora (strain CBS 962.96)</name>
    <dbReference type="NCBI Taxonomy" id="1314807"/>
    <lineage>
        <taxon>Eukaryota</taxon>
        <taxon>Fungi</taxon>
        <taxon>Dikarya</taxon>
        <taxon>Basidiomycota</taxon>
        <taxon>Agaricomycotina</taxon>
        <taxon>Agaricomycetes</taxon>
        <taxon>Agaricomycetidae</taxon>
        <taxon>Agaricales</taxon>
        <taxon>Agaricales incertae sedis</taxon>
        <taxon>Dendrothele</taxon>
    </lineage>
</organism>
<dbReference type="InterPro" id="IPR018712">
    <property type="entry name" value="Tle1-like_cat"/>
</dbReference>
<name>A0A4S8KSX2_DENBC</name>
<feature type="domain" description="T6SS Phospholipase effector Tle1-like catalytic" evidence="1">
    <location>
        <begin position="1"/>
        <end position="219"/>
    </location>
</feature>
<evidence type="ECO:0000259" key="1">
    <source>
        <dbReference type="Pfam" id="PF09994"/>
    </source>
</evidence>
<dbReference type="Pfam" id="PF09994">
    <property type="entry name" value="T6SS_Tle1-like_cat"/>
    <property type="match status" value="1"/>
</dbReference>
<keyword evidence="3" id="KW-1185">Reference proteome</keyword>
<dbReference type="OrthoDB" id="3162439at2759"/>
<sequence length="412" mass="47117">AYDTLAKHYRDGDEICLFVSIGFSRGAYTARAVAAVVAFFGLLSRDTPNYSKLLDEIKETYFEPTRNHYLSQAYQLVKNSFGGKPEDKDEHFSAKFREKAEEFCLKHKTRKVVLEFVGVWDTVSSVGAVTAPDAMFTSSNPHLRYFRHAIALDEKRARFDRAMWCKKYTKEFEDTDIEQVLTATHTDFRDFSLDVGGGSVGDQSKDDLANISLRWMIRECFKANTGIIFDSEELKAFGLDPTGLYPEVKPRPAISSPNQTSVVQSPPKPKLFSRLSLFSTKKSTNLSKKQKERDLRTEEERDLGDALAPIYDAFKVGYLFWHVMEIIPMKKWNSVKREQTRTANLWAGRKIDIQVGDRQLWPIKVHRTVRTRMIAQSGDLKGCYVPAVKLQVKDFGPGEEITVDSKYIEWVD</sequence>
<dbReference type="AlphaFoldDB" id="A0A4S8KSX2"/>
<dbReference type="Proteomes" id="UP000297245">
    <property type="component" value="Unassembled WGS sequence"/>
</dbReference>
<accession>A0A4S8KSX2</accession>
<feature type="non-terminal residue" evidence="2">
    <location>
        <position position="1"/>
    </location>
</feature>
<protein>
    <recommendedName>
        <fullName evidence="1">T6SS Phospholipase effector Tle1-like catalytic domain-containing protein</fullName>
    </recommendedName>
</protein>
<dbReference type="PANTHER" id="PTHR33840">
    <property type="match status" value="1"/>
</dbReference>
<evidence type="ECO:0000313" key="2">
    <source>
        <dbReference type="EMBL" id="THU78820.1"/>
    </source>
</evidence>
<dbReference type="PANTHER" id="PTHR33840:SF2">
    <property type="entry name" value="TLE1 PHOSPHOLIPASE DOMAIN-CONTAINING PROTEIN"/>
    <property type="match status" value="1"/>
</dbReference>